<organism evidence="1">
    <name type="scientific">marine sediment metagenome</name>
    <dbReference type="NCBI Taxonomy" id="412755"/>
    <lineage>
        <taxon>unclassified sequences</taxon>
        <taxon>metagenomes</taxon>
        <taxon>ecological metagenomes</taxon>
    </lineage>
</organism>
<comment type="caution">
    <text evidence="1">The sequence shown here is derived from an EMBL/GenBank/DDBJ whole genome shotgun (WGS) entry which is preliminary data.</text>
</comment>
<name>A0A0F9PP74_9ZZZZ</name>
<proteinExistence type="predicted"/>
<dbReference type="EMBL" id="LAZR01002165">
    <property type="protein sequence ID" value="KKN33595.1"/>
    <property type="molecule type" value="Genomic_DNA"/>
</dbReference>
<sequence>MRKTHEFELFAYGMAFGEGEFGWFSYSNGDELPSEQIYNNIDKYINEIIPINKETPFTKLGFLKSTHISYQVYLY</sequence>
<accession>A0A0F9PP74</accession>
<reference evidence="1" key="1">
    <citation type="journal article" date="2015" name="Nature">
        <title>Complex archaea that bridge the gap between prokaryotes and eukaryotes.</title>
        <authorList>
            <person name="Spang A."/>
            <person name="Saw J.H."/>
            <person name="Jorgensen S.L."/>
            <person name="Zaremba-Niedzwiedzka K."/>
            <person name="Martijn J."/>
            <person name="Lind A.E."/>
            <person name="van Eijk R."/>
            <person name="Schleper C."/>
            <person name="Guy L."/>
            <person name="Ettema T.J."/>
        </authorList>
    </citation>
    <scope>NUCLEOTIDE SEQUENCE</scope>
</reference>
<evidence type="ECO:0000313" key="1">
    <source>
        <dbReference type="EMBL" id="KKN33595.1"/>
    </source>
</evidence>
<protein>
    <submittedName>
        <fullName evidence="1">Uncharacterized protein</fullName>
    </submittedName>
</protein>
<gene>
    <name evidence="1" type="ORF">LCGC14_0802240</name>
</gene>
<dbReference type="AlphaFoldDB" id="A0A0F9PP74"/>